<gene>
    <name evidence="6" type="primary">kduI</name>
    <name evidence="7" type="ORF">CGZ94_02060</name>
</gene>
<dbReference type="Gene3D" id="2.60.120.10">
    <property type="entry name" value="Jelly Rolls"/>
    <property type="match status" value="1"/>
</dbReference>
<organism evidence="7 8">
    <name type="scientific">Enemella evansiae</name>
    <dbReference type="NCBI Taxonomy" id="2016499"/>
    <lineage>
        <taxon>Bacteria</taxon>
        <taxon>Bacillati</taxon>
        <taxon>Actinomycetota</taxon>
        <taxon>Actinomycetes</taxon>
        <taxon>Propionibacteriales</taxon>
        <taxon>Propionibacteriaceae</taxon>
        <taxon>Enemella</taxon>
    </lineage>
</organism>
<comment type="catalytic activity">
    <reaction evidence="1 6">
        <text>5-dehydro-4-deoxy-D-glucuronate = 3-deoxy-D-glycero-2,5-hexodiulosonate</text>
        <dbReference type="Rhea" id="RHEA:23896"/>
        <dbReference type="ChEBI" id="CHEBI:17117"/>
        <dbReference type="ChEBI" id="CHEBI:29071"/>
        <dbReference type="EC" id="5.3.1.17"/>
    </reaction>
</comment>
<dbReference type="UniPathway" id="UPA00545">
    <property type="reaction ID" value="UER00826"/>
</dbReference>
<accession>A0A255GWD7</accession>
<dbReference type="AlphaFoldDB" id="A0A255GWD7"/>
<dbReference type="EMBL" id="NMVO01000001">
    <property type="protein sequence ID" value="OYO17694.1"/>
    <property type="molecule type" value="Genomic_DNA"/>
</dbReference>
<dbReference type="GO" id="GO:0045490">
    <property type="term" value="P:pectin catabolic process"/>
    <property type="evidence" value="ECO:0007669"/>
    <property type="project" value="UniProtKB-UniRule"/>
</dbReference>
<evidence type="ECO:0000313" key="7">
    <source>
        <dbReference type="EMBL" id="OYO17694.1"/>
    </source>
</evidence>
<reference evidence="7 8" key="1">
    <citation type="submission" date="2017-07" db="EMBL/GenBank/DDBJ databases">
        <title>Draft whole genome sequences of clinical Proprionibacteriaceae strains.</title>
        <authorList>
            <person name="Bernier A.-M."/>
            <person name="Bernard K."/>
            <person name="Domingo M.-C."/>
        </authorList>
    </citation>
    <scope>NUCLEOTIDE SEQUENCE [LARGE SCALE GENOMIC DNA]</scope>
    <source>
        <strain evidence="7 8">NML 030167</strain>
    </source>
</reference>
<dbReference type="HAMAP" id="MF_00687">
    <property type="entry name" value="KduI"/>
    <property type="match status" value="1"/>
</dbReference>
<dbReference type="PANTHER" id="PTHR38461">
    <property type="entry name" value="4-DEOXY-L-THREO-5-HEXOSULOSE-URONATE KETOL-ISOMERASE"/>
    <property type="match status" value="1"/>
</dbReference>
<comment type="pathway">
    <text evidence="6">Glycan metabolism; pectin degradation; 2-dehydro-3-deoxy-D-gluconate from pectin: step 4/5.</text>
</comment>
<dbReference type="OrthoDB" id="9770644at2"/>
<dbReference type="GO" id="GO:0019698">
    <property type="term" value="P:D-galacturonate catabolic process"/>
    <property type="evidence" value="ECO:0007669"/>
    <property type="project" value="TreeGrafter"/>
</dbReference>
<dbReference type="GO" id="GO:0042840">
    <property type="term" value="P:D-glucuronate catabolic process"/>
    <property type="evidence" value="ECO:0007669"/>
    <property type="project" value="TreeGrafter"/>
</dbReference>
<feature type="binding site" evidence="6">
    <location>
        <position position="198"/>
    </location>
    <ligand>
        <name>Zn(2+)</name>
        <dbReference type="ChEBI" id="CHEBI:29105"/>
    </ligand>
</feature>
<dbReference type="EC" id="5.3.1.17" evidence="6"/>
<keyword evidence="4 6" id="KW-0862">Zinc</keyword>
<dbReference type="Pfam" id="PF04962">
    <property type="entry name" value="KduI"/>
    <property type="match status" value="1"/>
</dbReference>
<dbReference type="CDD" id="cd20491">
    <property type="entry name" value="cupin_KduI_C"/>
    <property type="match status" value="1"/>
</dbReference>
<evidence type="ECO:0000256" key="1">
    <source>
        <dbReference type="ARBA" id="ARBA00000552"/>
    </source>
</evidence>
<dbReference type="InterPro" id="IPR021120">
    <property type="entry name" value="KduI/IolB_isomerase"/>
</dbReference>
<name>A0A255GWD7_9ACTN</name>
<dbReference type="Proteomes" id="UP000215896">
    <property type="component" value="Unassembled WGS sequence"/>
</dbReference>
<feature type="binding site" evidence="6">
    <location>
        <position position="196"/>
    </location>
    <ligand>
        <name>Zn(2+)</name>
        <dbReference type="ChEBI" id="CHEBI:29105"/>
    </ligand>
</feature>
<keyword evidence="3 6" id="KW-0479">Metal-binding</keyword>
<dbReference type="InterPro" id="IPR011051">
    <property type="entry name" value="RmlC_Cupin_sf"/>
</dbReference>
<comment type="caution">
    <text evidence="7">The sequence shown here is derived from an EMBL/GenBank/DDBJ whole genome shotgun (WGS) entry which is preliminary data.</text>
</comment>
<dbReference type="GO" id="GO:0008697">
    <property type="term" value="F:4-deoxy-L-threo-5-hexosulose-uronate ketol-isomerase activity"/>
    <property type="evidence" value="ECO:0007669"/>
    <property type="project" value="UniProtKB-UniRule"/>
</dbReference>
<dbReference type="NCBIfam" id="NF002091">
    <property type="entry name" value="PRK00924.1"/>
    <property type="match status" value="1"/>
</dbReference>
<dbReference type="GO" id="GO:0008270">
    <property type="term" value="F:zinc ion binding"/>
    <property type="evidence" value="ECO:0007669"/>
    <property type="project" value="UniProtKB-UniRule"/>
</dbReference>
<dbReference type="RefSeq" id="WP_094356632.1">
    <property type="nucleotide sequence ID" value="NZ_NMVK01000009.1"/>
</dbReference>
<dbReference type="InterPro" id="IPR007045">
    <property type="entry name" value="KduI"/>
</dbReference>
<dbReference type="Gene3D" id="2.60.120.520">
    <property type="entry name" value="pectin degrading enzyme 5-keto 4- deoxyuronate isomerase, domain 1"/>
    <property type="match status" value="1"/>
</dbReference>
<feature type="binding site" evidence="6">
    <location>
        <position position="203"/>
    </location>
    <ligand>
        <name>Zn(2+)</name>
        <dbReference type="ChEBI" id="CHEBI:29105"/>
    </ligand>
</feature>
<evidence type="ECO:0000313" key="8">
    <source>
        <dbReference type="Proteomes" id="UP000215896"/>
    </source>
</evidence>
<dbReference type="SUPFAM" id="SSF51182">
    <property type="entry name" value="RmlC-like cupins"/>
    <property type="match status" value="1"/>
</dbReference>
<dbReference type="PANTHER" id="PTHR38461:SF1">
    <property type="entry name" value="4-DEOXY-L-THREO-5-HEXOSULOSE-URONATE KETOL-ISOMERASE"/>
    <property type="match status" value="1"/>
</dbReference>
<evidence type="ECO:0000256" key="2">
    <source>
        <dbReference type="ARBA" id="ARBA00008086"/>
    </source>
</evidence>
<dbReference type="InterPro" id="IPR014710">
    <property type="entry name" value="RmlC-like_jellyroll"/>
</dbReference>
<keyword evidence="5 6" id="KW-0413">Isomerase</keyword>
<feature type="binding site" evidence="6">
    <location>
        <position position="245"/>
    </location>
    <ligand>
        <name>Zn(2+)</name>
        <dbReference type="ChEBI" id="CHEBI:29105"/>
    </ligand>
</feature>
<dbReference type="InterPro" id="IPR027449">
    <property type="entry name" value="KduI_N"/>
</dbReference>
<proteinExistence type="inferred from homology"/>
<comment type="function">
    <text evidence="6">Catalyzes the isomerization of 5-dehydro-4-deoxy-D-glucuronate to 3-deoxy-D-glycero-2,5-hexodiulosonate.</text>
</comment>
<keyword evidence="8" id="KW-1185">Reference proteome</keyword>
<dbReference type="PIRSF" id="PIRSF006625">
    <property type="entry name" value="KduI"/>
    <property type="match status" value="1"/>
</dbReference>
<evidence type="ECO:0000256" key="3">
    <source>
        <dbReference type="ARBA" id="ARBA00022723"/>
    </source>
</evidence>
<evidence type="ECO:0000256" key="4">
    <source>
        <dbReference type="ARBA" id="ARBA00022833"/>
    </source>
</evidence>
<dbReference type="CDD" id="cd20294">
    <property type="entry name" value="cupin_KduI_N"/>
    <property type="match status" value="1"/>
</dbReference>
<evidence type="ECO:0000256" key="6">
    <source>
        <dbReference type="HAMAP-Rule" id="MF_00687"/>
    </source>
</evidence>
<comment type="cofactor">
    <cofactor evidence="6">
        <name>Zn(2+)</name>
        <dbReference type="ChEBI" id="CHEBI:29105"/>
    </cofactor>
    <text evidence="6">Binds 1 zinc ion per subunit.</text>
</comment>
<evidence type="ECO:0000256" key="5">
    <source>
        <dbReference type="ARBA" id="ARBA00023235"/>
    </source>
</evidence>
<comment type="similarity">
    <text evidence="2 6">Belongs to the KduI family.</text>
</comment>
<sequence length="278" mass="30842">MPETSEIDVRHAIAPDQLPLFDTTDLRERFVVDDLFADGEVRLCYSMADRLVIGGAVPAGKTLELPVPDELRAENFLDRRELGVVNIGSGTATISCDGEEYQLENQEVLYVGRGTKQVTFAGDTRLYLVSAAAHAEHPTTRVTKDEAAPISLGDIKNSNERTIYKYIHADGAQSCQLVMGVTVLAEGSMWNTMPAHVHARRSEIYLYFNLPEDQRVVHLMGEPSETRHVIVANENAVISPPWSIHAGMGTSAYTFVWAMAGENTDYADCEWQQITELR</sequence>
<protein>
    <recommendedName>
        <fullName evidence="6">4-deoxy-L-threo-5-hexosulose-uronate ketol-isomerase</fullName>
        <ecNumber evidence="6">5.3.1.17</ecNumber>
    </recommendedName>
    <alternativeName>
        <fullName evidence="6">5-keto-4-deoxyuronate isomerase</fullName>
    </alternativeName>
    <alternativeName>
        <fullName evidence="6">DKI isomerase</fullName>
    </alternativeName>
</protein>